<dbReference type="Pfam" id="PF13589">
    <property type="entry name" value="HATPase_c_3"/>
    <property type="match status" value="1"/>
</dbReference>
<dbReference type="RefSeq" id="WP_014466429.1">
    <property type="nucleotide sequence ID" value="NC_017181.1"/>
</dbReference>
<dbReference type="SUPFAM" id="SSF55874">
    <property type="entry name" value="ATPase domain of HSP90 chaperone/DNA topoisomerase II/histidine kinase"/>
    <property type="match status" value="1"/>
</dbReference>
<dbReference type="OrthoDB" id="9802640at2"/>
<geneLocation type="plasmid" evidence="2 3">
    <name>pZMOB03</name>
</geneLocation>
<keyword evidence="2" id="KW-0614">Plasmid</keyword>
<sequence length="904" mass="101243">MAIRYDETTLWKRTIGMTGGNPREESALATLRSTFETAHDRIKPIVRQAHIDCQGLTIHDESHLDALWQLADIIAGDNYPLNPLEAFIFGCSVLFHDSALAVVAYEDGLDGLKKTAEWQRAMAQMTALPRIDKNSLSKDQRRQFERIALFSTVRGLHAKQAVKMVEREWSRPNIASVIYIIEDTELRDYYGQIIGRIAQSHHWDVDRLAHEFLTRRAPPPSLPAEWELNELKIAILLRCADAAHIDNRRAPLMDYILSSPKGVSALHWGFQNRLGIPSRGDQALIYNSGRDFGRSEADAWWLCFDTCRMISDELQSAASLLKESDTEEFFAKKVEGTQRPKLFAKYVHCDGWEPVDAEVRVTDPISLAQTLGGRNLYGNGYHAPLRELLQNAIDATLLRASIGREGFIPRIRCTLERSETGQLRLIVEDNGIGMSERVLTRRLLDFGRSGWKSEDVAQENPEISVASVNISGKFGIGFFSVFLLGDEVTVVTRRYKDGIGNGLALEFVGLTRRPILRKAAESEQSDIYTTRISIAVTDQVAINGFLPQNNTLKHPKVTNFLSGIFHSDVFSYLRWLTASSAVEIEFVDKVASRSFTHAANWSSRSSEEFIKDLTNDQNHSETDYVTLYSEAVTPIENDDGRLVGRAAIQLNSRHLRSEMMSFARVGGLTYPVRTKLLAGHSSNSQVPSYIGIIEGEAAIATRGAAQLSISPKSLAQWATNQAQVGINGALSVIEKVELARAVYWAGGDPLTLPIGYFDGSTIDLSTLKAILFQRDDIFLPILHGGSRRAEYRWATINDLDLRFYFDEMSAGTCIMASHSREEAISEPENETDLDLVFNTVIDENFQKLLKYGSYNILFDLLEKSGRQFKLRYELRQIFDVGLTANRSMPGIAVVFDQSLNIGGN</sequence>
<dbReference type="eggNOG" id="COG0326">
    <property type="taxonomic scope" value="Bacteria"/>
</dbReference>
<gene>
    <name evidence="2" type="ordered locus">Zmob_1830</name>
</gene>
<reference evidence="2 3" key="1">
    <citation type="journal article" date="2011" name="J. Bacteriol.">
        <title>Genome sequence of the ethanol-producing Zymomonas mobilis subsp. mobilis lectotype strain ATCC 10988.</title>
        <authorList>
            <person name="Pappas K.M."/>
            <person name="Kouvelis V.N."/>
            <person name="Saunders E."/>
            <person name="Brettin T.S."/>
            <person name="Bruce D."/>
            <person name="Detter C."/>
            <person name="Balakireva M."/>
            <person name="Han C.S."/>
            <person name="Savvakis G."/>
            <person name="Kyrpides N.C."/>
            <person name="Typas M.A."/>
        </authorList>
    </citation>
    <scope>NUCLEOTIDE SEQUENCE [LARGE SCALE GENOMIC DNA]</scope>
    <source>
        <strain evidence="3">ATCC 10988 / DSM 424 / CCUG 17860 / LMG 404 / NCIMB 8938 / NRRL B-806 / ZM1</strain>
        <plasmid evidence="2">pZMOB03</plasmid>
    </source>
</reference>
<dbReference type="HOGENOM" id="CLU_016600_0_0_5"/>
<keyword evidence="2" id="KW-0547">Nucleotide-binding</keyword>
<organism evidence="2 3">
    <name type="scientific">Zymomonas mobilis subsp. mobilis (strain ATCC 10988 / DSM 424 / LMG 404 / NCIMB 8938 / NRRL B-806 / ZM1)</name>
    <dbReference type="NCBI Taxonomy" id="555217"/>
    <lineage>
        <taxon>Bacteria</taxon>
        <taxon>Pseudomonadati</taxon>
        <taxon>Pseudomonadota</taxon>
        <taxon>Alphaproteobacteria</taxon>
        <taxon>Sphingomonadales</taxon>
        <taxon>Zymomonadaceae</taxon>
        <taxon>Zymomonas</taxon>
    </lineage>
</organism>
<dbReference type="InterPro" id="IPR056471">
    <property type="entry name" value="HD-CE"/>
</dbReference>
<dbReference type="Pfam" id="PF24391">
    <property type="entry name" value="HD-CE"/>
    <property type="match status" value="1"/>
</dbReference>
<dbReference type="Proteomes" id="UP000001494">
    <property type="component" value="Plasmid pZMOB03"/>
</dbReference>
<evidence type="ECO:0000313" key="2">
    <source>
        <dbReference type="EMBL" id="AEH63621.1"/>
    </source>
</evidence>
<feature type="domain" description="HD-CE" evidence="1">
    <location>
        <begin position="55"/>
        <end position="315"/>
    </location>
</feature>
<dbReference type="GO" id="GO:0005524">
    <property type="term" value="F:ATP binding"/>
    <property type="evidence" value="ECO:0007669"/>
    <property type="project" value="UniProtKB-KW"/>
</dbReference>
<protein>
    <submittedName>
        <fullName evidence="2">ATP-binding region ATPase domain protein</fullName>
    </submittedName>
</protein>
<dbReference type="Gene3D" id="3.30.565.10">
    <property type="entry name" value="Histidine kinase-like ATPase, C-terminal domain"/>
    <property type="match status" value="1"/>
</dbReference>
<dbReference type="KEGG" id="zmm:Zmob_1830"/>
<proteinExistence type="predicted"/>
<dbReference type="PRINTS" id="PR00775">
    <property type="entry name" value="HEATSHOCK90"/>
</dbReference>
<dbReference type="InterPro" id="IPR020575">
    <property type="entry name" value="Hsp90_N"/>
</dbReference>
<name>A0A0H3G0S4_ZYMMA</name>
<dbReference type="EMBL" id="CP002853">
    <property type="protein sequence ID" value="AEH63621.1"/>
    <property type="molecule type" value="Genomic_DNA"/>
</dbReference>
<evidence type="ECO:0000313" key="3">
    <source>
        <dbReference type="Proteomes" id="UP000001494"/>
    </source>
</evidence>
<evidence type="ECO:0000259" key="1">
    <source>
        <dbReference type="Pfam" id="PF24391"/>
    </source>
</evidence>
<dbReference type="AlphaFoldDB" id="A0A0H3G0S4"/>
<dbReference type="InterPro" id="IPR036890">
    <property type="entry name" value="HATPase_C_sf"/>
</dbReference>
<accession>A0A0H3G0S4</accession>
<keyword evidence="2" id="KW-0067">ATP-binding</keyword>